<evidence type="ECO:0000313" key="16">
    <source>
        <dbReference type="Proteomes" id="UP000035287"/>
    </source>
</evidence>
<comment type="similarity">
    <text evidence="6">In the N-terminal section; belongs to the DHBP synthase family.</text>
</comment>
<dbReference type="GO" id="GO:0009231">
    <property type="term" value="P:riboflavin biosynthetic process"/>
    <property type="evidence" value="ECO:0007669"/>
    <property type="project" value="UniProtKB-UniPathway"/>
</dbReference>
<accession>A0A0G3XFP6</accession>
<comment type="cofactor">
    <cofactor evidence="3">
        <name>Mg(2+)</name>
        <dbReference type="ChEBI" id="CHEBI:18420"/>
    </cofactor>
</comment>
<sequence>MVETMVRPVETSIASAEEIIDDARNGRMFILADDASPENGAHLVIPAQMGTPAAVNFMARYGRGLVCLALTRRRSVELGLDMQAREVRDDDNAYAVSIEAATGVSTGISAADRARTIAVAIDGNATADDIVTPGHMFPVIARDGGVLVRAGAAEAAVDIARLAGLNPSGVICAIMREDGNLATLECLGGLAAEHDLRVGTISDLIAYRRRYDHLVKRRAELDFVSQWGGEWKAITFQNTVNNTEAIALIKGPIDTSGPVHVRMHVQTPFADVLGELREGHSSMIQRAMTRIGEVGSGVVVLLSSPAPDLASRVIEARQTGREDSAGRRVELREYGIGAQILNDLGITRITLLTNRSHNLVALAGHGIAIEGEDPLPLS</sequence>
<keyword evidence="13" id="KW-0464">Manganese</keyword>
<dbReference type="EC" id="4.1.99.12" evidence="8"/>
<evidence type="ECO:0000256" key="7">
    <source>
        <dbReference type="ARBA" id="ARBA00008976"/>
    </source>
</evidence>
<keyword evidence="10" id="KW-0686">Riboflavin biosynthesis</keyword>
<comment type="pathway">
    <text evidence="5">Cofactor biosynthesis; riboflavin biosynthesis; 2-hydroxy-3-oxobutyl phosphate from D-ribulose 5-phosphate: step 1/1.</text>
</comment>
<protein>
    <recommendedName>
        <fullName evidence="9">3,4-dihydroxy-2-butanone 4-phosphate synthase</fullName>
        <ecNumber evidence="8">4.1.99.12</ecNumber>
    </recommendedName>
</protein>
<evidence type="ECO:0000256" key="2">
    <source>
        <dbReference type="ARBA" id="ARBA00001936"/>
    </source>
</evidence>
<dbReference type="Gene3D" id="3.90.870.10">
    <property type="entry name" value="DHBP synthase"/>
    <property type="match status" value="1"/>
</dbReference>
<dbReference type="PANTHER" id="PTHR21327">
    <property type="entry name" value="GTP CYCLOHYDROLASE II-RELATED"/>
    <property type="match status" value="1"/>
</dbReference>
<dbReference type="OrthoDB" id="9793111at2"/>
<name>A0A0G3XFP6_9SPHN</name>
<dbReference type="EMBL" id="CP011770">
    <property type="protein sequence ID" value="AKM09461.1"/>
    <property type="molecule type" value="Genomic_DNA"/>
</dbReference>
<dbReference type="Proteomes" id="UP000035287">
    <property type="component" value="Chromosome"/>
</dbReference>
<keyword evidence="12" id="KW-0460">Magnesium</keyword>
<dbReference type="InterPro" id="IPR032677">
    <property type="entry name" value="GTP_cyclohydro_II"/>
</dbReference>
<reference evidence="15 16" key="1">
    <citation type="submission" date="2015-06" db="EMBL/GenBank/DDBJ databases">
        <authorList>
            <person name="Zeng Y."/>
            <person name="Huang Y."/>
        </authorList>
    </citation>
    <scope>NUCLEOTIDE SEQUENCE [LARGE SCALE GENOMIC DNA]</scope>
    <source>
        <strain evidence="15 16">PQ-2</strain>
    </source>
</reference>
<dbReference type="GO" id="GO:0003935">
    <property type="term" value="F:GTP cyclohydrolase II activity"/>
    <property type="evidence" value="ECO:0007669"/>
    <property type="project" value="TreeGrafter"/>
</dbReference>
<dbReference type="STRING" id="1348774.AB433_04865"/>
<dbReference type="Pfam" id="PF00925">
    <property type="entry name" value="GTP_cyclohydro2"/>
    <property type="match status" value="1"/>
</dbReference>
<dbReference type="InterPro" id="IPR000422">
    <property type="entry name" value="DHBP_synthase_RibB"/>
</dbReference>
<dbReference type="SUPFAM" id="SSF55821">
    <property type="entry name" value="YrdC/RibB"/>
    <property type="match status" value="1"/>
</dbReference>
<evidence type="ECO:0000313" key="15">
    <source>
        <dbReference type="EMBL" id="AKM09461.1"/>
    </source>
</evidence>
<evidence type="ECO:0000256" key="9">
    <source>
        <dbReference type="ARBA" id="ARBA00018836"/>
    </source>
</evidence>
<dbReference type="PIRSF" id="PIRSF001259">
    <property type="entry name" value="RibA"/>
    <property type="match status" value="1"/>
</dbReference>
<evidence type="ECO:0000256" key="6">
    <source>
        <dbReference type="ARBA" id="ARBA00005520"/>
    </source>
</evidence>
<dbReference type="GO" id="GO:0005829">
    <property type="term" value="C:cytosol"/>
    <property type="evidence" value="ECO:0007669"/>
    <property type="project" value="TreeGrafter"/>
</dbReference>
<comment type="similarity">
    <text evidence="7">In the C-terminal section; belongs to the GTP cyclohydrolase II family.</text>
</comment>
<evidence type="ECO:0000256" key="12">
    <source>
        <dbReference type="ARBA" id="ARBA00022842"/>
    </source>
</evidence>
<dbReference type="Pfam" id="PF00926">
    <property type="entry name" value="DHBP_synthase"/>
    <property type="match status" value="1"/>
</dbReference>
<evidence type="ECO:0000256" key="14">
    <source>
        <dbReference type="ARBA" id="ARBA00023239"/>
    </source>
</evidence>
<evidence type="ECO:0000256" key="10">
    <source>
        <dbReference type="ARBA" id="ARBA00022619"/>
    </source>
</evidence>
<comment type="catalytic activity">
    <reaction evidence="1">
        <text>D-ribulose 5-phosphate = (2S)-2-hydroxy-3-oxobutyl phosphate + formate + H(+)</text>
        <dbReference type="Rhea" id="RHEA:18457"/>
        <dbReference type="ChEBI" id="CHEBI:15378"/>
        <dbReference type="ChEBI" id="CHEBI:15740"/>
        <dbReference type="ChEBI" id="CHEBI:58121"/>
        <dbReference type="ChEBI" id="CHEBI:58830"/>
        <dbReference type="EC" id="4.1.99.12"/>
    </reaction>
</comment>
<dbReference type="PANTHER" id="PTHR21327:SF34">
    <property type="entry name" value="3,4-DIHYDROXY-2-BUTANONE 4-PHOSPHATE SYNTHASE"/>
    <property type="match status" value="1"/>
</dbReference>
<evidence type="ECO:0000256" key="4">
    <source>
        <dbReference type="ARBA" id="ARBA00002284"/>
    </source>
</evidence>
<dbReference type="GO" id="GO:0008686">
    <property type="term" value="F:3,4-dihydroxy-2-butanone-4-phosphate synthase activity"/>
    <property type="evidence" value="ECO:0007669"/>
    <property type="project" value="UniProtKB-EC"/>
</dbReference>
<evidence type="ECO:0000256" key="8">
    <source>
        <dbReference type="ARBA" id="ARBA00012153"/>
    </source>
</evidence>
<gene>
    <name evidence="15" type="ORF">AB433_04865</name>
</gene>
<dbReference type="AlphaFoldDB" id="A0A0G3XFP6"/>
<evidence type="ECO:0000256" key="11">
    <source>
        <dbReference type="ARBA" id="ARBA00022723"/>
    </source>
</evidence>
<dbReference type="SUPFAM" id="SSF142695">
    <property type="entry name" value="RibA-like"/>
    <property type="match status" value="1"/>
</dbReference>
<dbReference type="KEGG" id="cna:AB433_04865"/>
<dbReference type="Gene3D" id="3.40.50.10990">
    <property type="entry name" value="GTP cyclohydrolase II"/>
    <property type="match status" value="1"/>
</dbReference>
<comment type="function">
    <text evidence="4">Catalyzes the conversion of D-ribulose 5-phosphate to formate and 3,4-dihydroxy-2-butanone 4-phosphate.</text>
</comment>
<keyword evidence="14" id="KW-0456">Lyase</keyword>
<dbReference type="InterPro" id="IPR017945">
    <property type="entry name" value="DHBP_synth_RibB-like_a/b_dom"/>
</dbReference>
<dbReference type="RefSeq" id="WP_047820149.1">
    <property type="nucleotide sequence ID" value="NZ_CP011770.1"/>
</dbReference>
<evidence type="ECO:0000256" key="3">
    <source>
        <dbReference type="ARBA" id="ARBA00001946"/>
    </source>
</evidence>
<keyword evidence="11" id="KW-0479">Metal-binding</keyword>
<keyword evidence="16" id="KW-1185">Reference proteome</keyword>
<dbReference type="InterPro" id="IPR036144">
    <property type="entry name" value="RibA-like_sf"/>
</dbReference>
<evidence type="ECO:0000256" key="13">
    <source>
        <dbReference type="ARBA" id="ARBA00023211"/>
    </source>
</evidence>
<dbReference type="GO" id="GO:0046872">
    <property type="term" value="F:metal ion binding"/>
    <property type="evidence" value="ECO:0007669"/>
    <property type="project" value="UniProtKB-KW"/>
</dbReference>
<comment type="cofactor">
    <cofactor evidence="2">
        <name>Mn(2+)</name>
        <dbReference type="ChEBI" id="CHEBI:29035"/>
    </cofactor>
</comment>
<proteinExistence type="inferred from homology"/>
<evidence type="ECO:0000256" key="1">
    <source>
        <dbReference type="ARBA" id="ARBA00000141"/>
    </source>
</evidence>
<evidence type="ECO:0000256" key="5">
    <source>
        <dbReference type="ARBA" id="ARBA00004904"/>
    </source>
</evidence>
<organism evidence="15 16">
    <name type="scientific">Croceicoccus naphthovorans</name>
    <dbReference type="NCBI Taxonomy" id="1348774"/>
    <lineage>
        <taxon>Bacteria</taxon>
        <taxon>Pseudomonadati</taxon>
        <taxon>Pseudomonadota</taxon>
        <taxon>Alphaproteobacteria</taxon>
        <taxon>Sphingomonadales</taxon>
        <taxon>Erythrobacteraceae</taxon>
        <taxon>Croceicoccus</taxon>
    </lineage>
</organism>
<dbReference type="PATRIC" id="fig|1348774.3.peg.1020"/>
<dbReference type="UniPathway" id="UPA00275">
    <property type="reaction ID" value="UER00399"/>
</dbReference>